<feature type="transmembrane region" description="Helical" evidence="5">
    <location>
        <begin position="425"/>
        <end position="446"/>
    </location>
</feature>
<dbReference type="PRINTS" id="PR00252">
    <property type="entry name" value="NRIONCHANNEL"/>
</dbReference>
<keyword evidence="4 5" id="KW-0472">Membrane</keyword>
<keyword evidence="5" id="KW-0407">Ion channel</keyword>
<dbReference type="Proteomes" id="UP001158576">
    <property type="component" value="Chromosome PAR"/>
</dbReference>
<feature type="transmembrane region" description="Helical" evidence="5">
    <location>
        <begin position="176"/>
        <end position="196"/>
    </location>
</feature>
<evidence type="ECO:0000256" key="2">
    <source>
        <dbReference type="ARBA" id="ARBA00022692"/>
    </source>
</evidence>
<dbReference type="PROSITE" id="PS00236">
    <property type="entry name" value="NEUROTR_ION_CHANNEL"/>
    <property type="match status" value="1"/>
</dbReference>
<protein>
    <submittedName>
        <fullName evidence="9">Oidioi.mRNA.OKI2018_I69.PAR.g11334.t1.cds</fullName>
    </submittedName>
</protein>
<dbReference type="InterPro" id="IPR006029">
    <property type="entry name" value="Neurotrans-gated_channel_TM"/>
</dbReference>
<dbReference type="EMBL" id="OU015568">
    <property type="protein sequence ID" value="CAG5086729.1"/>
    <property type="molecule type" value="Genomic_DNA"/>
</dbReference>
<gene>
    <name evidence="9" type="ORF">OKIOD_LOCUS2892</name>
</gene>
<keyword evidence="10" id="KW-1185">Reference proteome</keyword>
<evidence type="ECO:0000259" key="8">
    <source>
        <dbReference type="Pfam" id="PF02932"/>
    </source>
</evidence>
<feature type="transmembrane region" description="Helical" evidence="5">
    <location>
        <begin position="143"/>
        <end position="164"/>
    </location>
</feature>
<comment type="subcellular location">
    <subcellularLocation>
        <location evidence="1">Membrane</location>
        <topology evidence="1">Multi-pass membrane protein</topology>
    </subcellularLocation>
</comment>
<feature type="transmembrane region" description="Helical" evidence="5">
    <location>
        <begin position="208"/>
        <end position="226"/>
    </location>
</feature>
<feature type="domain" description="Neurotransmitter-gated ion-channel transmembrane" evidence="8">
    <location>
        <begin position="149"/>
        <end position="442"/>
    </location>
</feature>
<dbReference type="SUPFAM" id="SSF90112">
    <property type="entry name" value="Neurotransmitter-gated ion-channel transmembrane pore"/>
    <property type="match status" value="1"/>
</dbReference>
<dbReference type="InterPro" id="IPR006201">
    <property type="entry name" value="Neur_channel"/>
</dbReference>
<proteinExistence type="inferred from homology"/>
<keyword evidence="5" id="KW-0406">Ion transport</keyword>
<feature type="domain" description="Neurotransmitter-gated ion-channel ligand-binding" evidence="7">
    <location>
        <begin position="3"/>
        <end position="120"/>
    </location>
</feature>
<dbReference type="InterPro" id="IPR038050">
    <property type="entry name" value="Neuro_actylchol_rec"/>
</dbReference>
<evidence type="ECO:0000313" key="9">
    <source>
        <dbReference type="EMBL" id="CAG5086729.1"/>
    </source>
</evidence>
<sequence>MDIRQTWMEERLVWNKDEYGGSEYIHVSSEELWNPEIVLYNNIDGMFMPSLAETKARVDWSGKVTWNPLSIYKAHCDLRVKQFPYDIQACTLMFKSWVYEEEELDIHFEEYAQENMAKIQSHIEWEVSGVKVCFTVFLSRLPLYYTLYIIVPTICVTGLVVFVFHSPSVGGEKVTLSISTLLTLTYFLTLVSYITPRSSYEVPIISKYLLFSMILVGLSIVTSVIVCNIHHRSPATHQFHGWIRHIFLNVLPRYLLIERPKKEKPTFPIGYRFSIDKDQIDLLTHAPQHASGPKDMPNRAPRPSVFEKKILTAKEIREISGSGAMRDSDTDDEAMSIIEDVARRVAEASEMMPRRDAHRGSTTSITSGRQRRISRQSKIMAGISMDRVIYSNRIIRMIADHEKEEDETSTQLDDWAFVALVIDRLLLILFGIIVLMGSFGIFYRFIFNFKSIEILHEEHYSRIKTPTLP</sequence>
<accession>A0ABN7RV62</accession>
<evidence type="ECO:0000259" key="7">
    <source>
        <dbReference type="Pfam" id="PF02931"/>
    </source>
</evidence>
<evidence type="ECO:0000256" key="5">
    <source>
        <dbReference type="RuleBase" id="RU000687"/>
    </source>
</evidence>
<dbReference type="Gene3D" id="1.20.58.390">
    <property type="entry name" value="Neurotransmitter-gated ion-channel transmembrane domain"/>
    <property type="match status" value="2"/>
</dbReference>
<feature type="region of interest" description="Disordered" evidence="6">
    <location>
        <begin position="351"/>
        <end position="371"/>
    </location>
</feature>
<dbReference type="InterPro" id="IPR018000">
    <property type="entry name" value="Neurotransmitter_ion_chnl_CS"/>
</dbReference>
<comment type="similarity">
    <text evidence="5">Belongs to the ligand-gated ion channel (TC 1.A.9) family.</text>
</comment>
<name>A0ABN7RV62_OIKDI</name>
<evidence type="ECO:0000256" key="4">
    <source>
        <dbReference type="ARBA" id="ARBA00023136"/>
    </source>
</evidence>
<evidence type="ECO:0000256" key="6">
    <source>
        <dbReference type="SAM" id="MobiDB-lite"/>
    </source>
</evidence>
<dbReference type="InterPro" id="IPR006202">
    <property type="entry name" value="Neur_chan_lig-bd"/>
</dbReference>
<evidence type="ECO:0000313" key="10">
    <source>
        <dbReference type="Proteomes" id="UP001158576"/>
    </source>
</evidence>
<keyword evidence="2 5" id="KW-0812">Transmembrane</keyword>
<dbReference type="Pfam" id="PF02932">
    <property type="entry name" value="Neur_chan_memb"/>
    <property type="match status" value="1"/>
</dbReference>
<dbReference type="PANTHER" id="PTHR18945">
    <property type="entry name" value="NEUROTRANSMITTER GATED ION CHANNEL"/>
    <property type="match status" value="1"/>
</dbReference>
<dbReference type="InterPro" id="IPR036734">
    <property type="entry name" value="Neur_chan_lig-bd_sf"/>
</dbReference>
<organism evidence="9 10">
    <name type="scientific">Oikopleura dioica</name>
    <name type="common">Tunicate</name>
    <dbReference type="NCBI Taxonomy" id="34765"/>
    <lineage>
        <taxon>Eukaryota</taxon>
        <taxon>Metazoa</taxon>
        <taxon>Chordata</taxon>
        <taxon>Tunicata</taxon>
        <taxon>Appendicularia</taxon>
        <taxon>Copelata</taxon>
        <taxon>Oikopleuridae</taxon>
        <taxon>Oikopleura</taxon>
    </lineage>
</organism>
<keyword evidence="3 5" id="KW-1133">Transmembrane helix</keyword>
<dbReference type="Pfam" id="PF02931">
    <property type="entry name" value="Neur_chan_LBD"/>
    <property type="match status" value="1"/>
</dbReference>
<keyword evidence="5" id="KW-0813">Transport</keyword>
<evidence type="ECO:0000256" key="1">
    <source>
        <dbReference type="ARBA" id="ARBA00004141"/>
    </source>
</evidence>
<evidence type="ECO:0000256" key="3">
    <source>
        <dbReference type="ARBA" id="ARBA00022989"/>
    </source>
</evidence>
<dbReference type="Gene3D" id="2.70.170.10">
    <property type="entry name" value="Neurotransmitter-gated ion-channel ligand-binding domain"/>
    <property type="match status" value="1"/>
</dbReference>
<dbReference type="InterPro" id="IPR036719">
    <property type="entry name" value="Neuro-gated_channel_TM_sf"/>
</dbReference>
<dbReference type="SUPFAM" id="SSF63712">
    <property type="entry name" value="Nicotinic receptor ligand binding domain-like"/>
    <property type="match status" value="1"/>
</dbReference>
<reference evidence="9 10" key="1">
    <citation type="submission" date="2021-04" db="EMBL/GenBank/DDBJ databases">
        <authorList>
            <person name="Bliznina A."/>
        </authorList>
    </citation>
    <scope>NUCLEOTIDE SEQUENCE [LARGE SCALE GENOMIC DNA]</scope>
</reference>